<feature type="compositionally biased region" description="Acidic residues" evidence="1">
    <location>
        <begin position="153"/>
        <end position="184"/>
    </location>
</feature>
<dbReference type="Proteomes" id="UP000199215">
    <property type="component" value="Unassembled WGS sequence"/>
</dbReference>
<dbReference type="InterPro" id="IPR014816">
    <property type="entry name" value="tRNA_MeTrfase_Gcd14"/>
</dbReference>
<dbReference type="Pfam" id="PF06325">
    <property type="entry name" value="PrmA"/>
    <property type="match status" value="1"/>
</dbReference>
<evidence type="ECO:0000313" key="3">
    <source>
        <dbReference type="Proteomes" id="UP000199215"/>
    </source>
</evidence>
<proteinExistence type="predicted"/>
<dbReference type="PANTHER" id="PTHR12133:SF1">
    <property type="entry name" value="TRNA (ADENINE(58)-N(1))-METHYLTRANSFERASE, MITOCHONDRIAL"/>
    <property type="match status" value="1"/>
</dbReference>
<feature type="region of interest" description="Disordered" evidence="1">
    <location>
        <begin position="149"/>
        <end position="189"/>
    </location>
</feature>
<reference evidence="2 3" key="1">
    <citation type="submission" date="2016-10" db="EMBL/GenBank/DDBJ databases">
        <authorList>
            <person name="de Groot N.N."/>
        </authorList>
    </citation>
    <scope>NUCLEOTIDE SEQUENCE [LARGE SCALE GENOMIC DNA]</scope>
    <source>
        <strain evidence="2 3">IBRC-M10418</strain>
    </source>
</reference>
<dbReference type="CDD" id="cd02440">
    <property type="entry name" value="AdoMet_MTases"/>
    <property type="match status" value="1"/>
</dbReference>
<dbReference type="OrthoDB" id="30774at2157"/>
<organism evidence="2 3">
    <name type="scientific">Halopenitus malekzadehii</name>
    <dbReference type="NCBI Taxonomy" id="1267564"/>
    <lineage>
        <taxon>Archaea</taxon>
        <taxon>Methanobacteriati</taxon>
        <taxon>Methanobacteriota</taxon>
        <taxon>Stenosarchaea group</taxon>
        <taxon>Halobacteria</taxon>
        <taxon>Halobacteriales</taxon>
        <taxon>Haloferacaceae</taxon>
        <taxon>Halopenitus</taxon>
    </lineage>
</organism>
<dbReference type="GO" id="GO:0160107">
    <property type="term" value="F:tRNA (adenine(58)-N1)-methyltransferase activity"/>
    <property type="evidence" value="ECO:0007669"/>
    <property type="project" value="InterPro"/>
</dbReference>
<dbReference type="EMBL" id="FNWU01000001">
    <property type="protein sequence ID" value="SEH40921.1"/>
    <property type="molecule type" value="Genomic_DNA"/>
</dbReference>
<dbReference type="RefSeq" id="WP_092814320.1">
    <property type="nucleotide sequence ID" value="NZ_FNWU01000001.1"/>
</dbReference>
<dbReference type="SUPFAM" id="SSF53335">
    <property type="entry name" value="S-adenosyl-L-methionine-dependent methyltransferases"/>
    <property type="match status" value="1"/>
</dbReference>
<dbReference type="STRING" id="1267564.SAMN05192561_101709"/>
<evidence type="ECO:0000313" key="2">
    <source>
        <dbReference type="EMBL" id="SEH40921.1"/>
    </source>
</evidence>
<dbReference type="GO" id="GO:0031515">
    <property type="term" value="C:tRNA (m1A) methyltransferase complex"/>
    <property type="evidence" value="ECO:0007669"/>
    <property type="project" value="InterPro"/>
</dbReference>
<dbReference type="PROSITE" id="PS51620">
    <property type="entry name" value="SAM_TRM61"/>
    <property type="match status" value="1"/>
</dbReference>
<protein>
    <submittedName>
        <fullName evidence="2">tRNA (Adenine57-N1/adenine58-N1)-methyltransferase</fullName>
    </submittedName>
</protein>
<gene>
    <name evidence="2" type="ORF">SAMN05192561_101709</name>
</gene>
<feature type="region of interest" description="Disordered" evidence="1">
    <location>
        <begin position="256"/>
        <end position="281"/>
    </location>
</feature>
<evidence type="ECO:0000256" key="1">
    <source>
        <dbReference type="SAM" id="MobiDB-lite"/>
    </source>
</evidence>
<keyword evidence="2" id="KW-0489">Methyltransferase</keyword>
<name>A0A1H6I3A4_9EURY</name>
<sequence length="281" mass="29894">MTDPAYLLIGDGREYLLEPGAEFGTDLGVLEVPADAEHGDVIETHLGEAFEVRELRLPDLFDHLDRTGAPMMPRDVGLIMGHVGVAAGDRVLDAGTGTGILAAALGRTGARVRTYERDPEFADVARENMRIAGVTDQVDVRTGDLATILSEEPTGEEGTVDEDGMHDENDVEAPDADADPDADPNADPIDDRFDVLTLDTGDAPEIVAHAPDVLVPGGFLAAYSPFVEGTSEIVNAARAAGLDDVETLETIQREMDFSERGSRPSTAGVGHTGYLTFARRP</sequence>
<accession>A0A1H6I3A4</accession>
<dbReference type="InterPro" id="IPR029063">
    <property type="entry name" value="SAM-dependent_MTases_sf"/>
</dbReference>
<dbReference type="Gene3D" id="3.40.50.150">
    <property type="entry name" value="Vaccinia Virus protein VP39"/>
    <property type="match status" value="1"/>
</dbReference>
<dbReference type="AlphaFoldDB" id="A0A1H6I3A4"/>
<dbReference type="PANTHER" id="PTHR12133">
    <property type="entry name" value="TRNA (ADENINE(58)-N(1))-METHYLTRANSFERASE"/>
    <property type="match status" value="1"/>
</dbReference>
<dbReference type="GO" id="GO:0030488">
    <property type="term" value="P:tRNA methylation"/>
    <property type="evidence" value="ECO:0007669"/>
    <property type="project" value="InterPro"/>
</dbReference>
<keyword evidence="3" id="KW-1185">Reference proteome</keyword>
<keyword evidence="2" id="KW-0808">Transferase</keyword>